<proteinExistence type="predicted"/>
<protein>
    <submittedName>
        <fullName evidence="1">Uncharacterized protein</fullName>
    </submittedName>
</protein>
<dbReference type="EMBL" id="AJWY01006522">
    <property type="protein sequence ID" value="EKC66622.1"/>
    <property type="molecule type" value="Genomic_DNA"/>
</dbReference>
<comment type="caution">
    <text evidence="1">The sequence shown here is derived from an EMBL/GenBank/DDBJ whole genome shotgun (WGS) entry which is preliminary data.</text>
</comment>
<gene>
    <name evidence="1" type="ORF">LEA_09723</name>
</gene>
<reference evidence="1" key="1">
    <citation type="journal article" date="2013" name="Environ. Microbiol.">
        <title>Microbiota from the distal guts of lean and obese adolescents exhibit partial functional redundancy besides clear differences in community structure.</title>
        <authorList>
            <person name="Ferrer M."/>
            <person name="Ruiz A."/>
            <person name="Lanza F."/>
            <person name="Haange S.B."/>
            <person name="Oberbach A."/>
            <person name="Till H."/>
            <person name="Bargiela R."/>
            <person name="Campoy C."/>
            <person name="Segura M.T."/>
            <person name="Richter M."/>
            <person name="von Bergen M."/>
            <person name="Seifert J."/>
            <person name="Suarez A."/>
        </authorList>
    </citation>
    <scope>NUCLEOTIDE SEQUENCE</scope>
</reference>
<dbReference type="Gene3D" id="3.90.1300.10">
    <property type="entry name" value="Amidase signature (AS) domain"/>
    <property type="match status" value="1"/>
</dbReference>
<sequence length="52" mass="5760">MNLMSLTAVELGKKIKSGEVRVVDAVNAAFDQIEAVEKDINSYVTVYKKKKS</sequence>
<accession>K1T180</accession>
<dbReference type="SUPFAM" id="SSF75304">
    <property type="entry name" value="Amidase signature (AS) enzymes"/>
    <property type="match status" value="1"/>
</dbReference>
<dbReference type="InterPro" id="IPR036928">
    <property type="entry name" value="AS_sf"/>
</dbReference>
<evidence type="ECO:0000313" key="1">
    <source>
        <dbReference type="EMBL" id="EKC66622.1"/>
    </source>
</evidence>
<organism evidence="1">
    <name type="scientific">human gut metagenome</name>
    <dbReference type="NCBI Taxonomy" id="408170"/>
    <lineage>
        <taxon>unclassified sequences</taxon>
        <taxon>metagenomes</taxon>
        <taxon>organismal metagenomes</taxon>
    </lineage>
</organism>
<dbReference type="AlphaFoldDB" id="K1T180"/>
<name>K1T180_9ZZZZ</name>